<feature type="domain" description="RNA polymerase sigma-70 region 2" evidence="6">
    <location>
        <begin position="24"/>
        <end position="89"/>
    </location>
</feature>
<feature type="domain" description="RNA polymerase sigma-70 region 4" evidence="7">
    <location>
        <begin position="127"/>
        <end position="174"/>
    </location>
</feature>
<dbReference type="AlphaFoldDB" id="A0A1M6C3D1"/>
<dbReference type="SUPFAM" id="SSF88659">
    <property type="entry name" value="Sigma3 and sigma4 domains of RNA polymerase sigma factors"/>
    <property type="match status" value="1"/>
</dbReference>
<protein>
    <submittedName>
        <fullName evidence="8">RNA polymerase sigma-70 factor, ECF subfamily</fullName>
    </submittedName>
</protein>
<reference evidence="8 9" key="1">
    <citation type="submission" date="2016-11" db="EMBL/GenBank/DDBJ databases">
        <authorList>
            <person name="Jaros S."/>
            <person name="Januszkiewicz K."/>
            <person name="Wedrychowicz H."/>
        </authorList>
    </citation>
    <scope>NUCLEOTIDE SEQUENCE [LARGE SCALE GENOMIC DNA]</scope>
    <source>
        <strain evidence="8 9">DSM 21425</strain>
    </source>
</reference>
<keyword evidence="2" id="KW-0805">Transcription regulation</keyword>
<keyword evidence="9" id="KW-1185">Reference proteome</keyword>
<dbReference type="InterPro" id="IPR013324">
    <property type="entry name" value="RNA_pol_sigma_r3/r4-like"/>
</dbReference>
<dbReference type="InterPro" id="IPR014284">
    <property type="entry name" value="RNA_pol_sigma-70_dom"/>
</dbReference>
<dbReference type="SUPFAM" id="SSF88946">
    <property type="entry name" value="Sigma2 domain of RNA polymerase sigma factors"/>
    <property type="match status" value="1"/>
</dbReference>
<evidence type="ECO:0000313" key="9">
    <source>
        <dbReference type="Proteomes" id="UP000184225"/>
    </source>
</evidence>
<dbReference type="InterPro" id="IPR036388">
    <property type="entry name" value="WH-like_DNA-bd_sf"/>
</dbReference>
<dbReference type="STRING" id="579105.SAMN04488096_102343"/>
<name>A0A1M6C3D1_9FLAO</name>
<dbReference type="Pfam" id="PF04545">
    <property type="entry name" value="Sigma70_r4"/>
    <property type="match status" value="1"/>
</dbReference>
<dbReference type="InterPro" id="IPR039425">
    <property type="entry name" value="RNA_pol_sigma-70-like"/>
</dbReference>
<dbReference type="Gene3D" id="1.10.1740.10">
    <property type="match status" value="1"/>
</dbReference>
<gene>
    <name evidence="8" type="ORF">SAMN04488096_102343</name>
</gene>
<accession>A0A1M6C3D1</accession>
<dbReference type="OrthoDB" id="9784272at2"/>
<dbReference type="NCBIfam" id="TIGR02937">
    <property type="entry name" value="sigma70-ECF"/>
    <property type="match status" value="1"/>
</dbReference>
<dbReference type="Proteomes" id="UP000184225">
    <property type="component" value="Unassembled WGS sequence"/>
</dbReference>
<evidence type="ECO:0000256" key="1">
    <source>
        <dbReference type="ARBA" id="ARBA00010641"/>
    </source>
</evidence>
<sequence>MQTQPDGLIAELQAKNPKAFERIYDRYSESTFGVINSVLKDKHLAEEVLQDVFVKIWNNAESYNSSKGRFFTWVLNIARNAAIDKTRSKAYKNKQKNLKAEYFVDIIEEKNSFSNKIDAIGIQKYINVLKPYCKKIINLLYFQGFTQAEASEELEMPLGTLKTRNRNCMNKLREILTN</sequence>
<dbReference type="GO" id="GO:0016987">
    <property type="term" value="F:sigma factor activity"/>
    <property type="evidence" value="ECO:0007669"/>
    <property type="project" value="UniProtKB-KW"/>
</dbReference>
<comment type="similarity">
    <text evidence="1">Belongs to the sigma-70 factor family. ECF subfamily.</text>
</comment>
<dbReference type="PANTHER" id="PTHR43133">
    <property type="entry name" value="RNA POLYMERASE ECF-TYPE SIGMA FACTO"/>
    <property type="match status" value="1"/>
</dbReference>
<keyword evidence="3" id="KW-0731">Sigma factor</keyword>
<evidence type="ECO:0000256" key="3">
    <source>
        <dbReference type="ARBA" id="ARBA00023082"/>
    </source>
</evidence>
<dbReference type="InterPro" id="IPR013325">
    <property type="entry name" value="RNA_pol_sigma_r2"/>
</dbReference>
<evidence type="ECO:0000259" key="6">
    <source>
        <dbReference type="Pfam" id="PF04542"/>
    </source>
</evidence>
<evidence type="ECO:0000256" key="4">
    <source>
        <dbReference type="ARBA" id="ARBA00023125"/>
    </source>
</evidence>
<evidence type="ECO:0000256" key="2">
    <source>
        <dbReference type="ARBA" id="ARBA00023015"/>
    </source>
</evidence>
<dbReference type="GO" id="GO:0003677">
    <property type="term" value="F:DNA binding"/>
    <property type="evidence" value="ECO:0007669"/>
    <property type="project" value="UniProtKB-KW"/>
</dbReference>
<keyword evidence="4" id="KW-0238">DNA-binding</keyword>
<dbReference type="InterPro" id="IPR007627">
    <property type="entry name" value="RNA_pol_sigma70_r2"/>
</dbReference>
<evidence type="ECO:0000259" key="7">
    <source>
        <dbReference type="Pfam" id="PF04545"/>
    </source>
</evidence>
<dbReference type="GO" id="GO:0006352">
    <property type="term" value="P:DNA-templated transcription initiation"/>
    <property type="evidence" value="ECO:0007669"/>
    <property type="project" value="InterPro"/>
</dbReference>
<dbReference type="RefSeq" id="WP_073148660.1">
    <property type="nucleotide sequence ID" value="NZ_FQYY01000002.1"/>
</dbReference>
<organism evidence="8 9">
    <name type="scientific">Mesonia phycicola</name>
    <dbReference type="NCBI Taxonomy" id="579105"/>
    <lineage>
        <taxon>Bacteria</taxon>
        <taxon>Pseudomonadati</taxon>
        <taxon>Bacteroidota</taxon>
        <taxon>Flavobacteriia</taxon>
        <taxon>Flavobacteriales</taxon>
        <taxon>Flavobacteriaceae</taxon>
        <taxon>Mesonia</taxon>
    </lineage>
</organism>
<dbReference type="Pfam" id="PF04542">
    <property type="entry name" value="Sigma70_r2"/>
    <property type="match status" value="1"/>
</dbReference>
<dbReference type="PANTHER" id="PTHR43133:SF62">
    <property type="entry name" value="RNA POLYMERASE SIGMA FACTOR SIGZ"/>
    <property type="match status" value="1"/>
</dbReference>
<keyword evidence="5" id="KW-0804">Transcription</keyword>
<evidence type="ECO:0000256" key="5">
    <source>
        <dbReference type="ARBA" id="ARBA00023163"/>
    </source>
</evidence>
<dbReference type="Gene3D" id="1.10.10.10">
    <property type="entry name" value="Winged helix-like DNA-binding domain superfamily/Winged helix DNA-binding domain"/>
    <property type="match status" value="1"/>
</dbReference>
<proteinExistence type="inferred from homology"/>
<dbReference type="EMBL" id="FQYY01000002">
    <property type="protein sequence ID" value="SHI55463.1"/>
    <property type="molecule type" value="Genomic_DNA"/>
</dbReference>
<evidence type="ECO:0000313" key="8">
    <source>
        <dbReference type="EMBL" id="SHI55463.1"/>
    </source>
</evidence>
<dbReference type="InterPro" id="IPR007630">
    <property type="entry name" value="RNA_pol_sigma70_r4"/>
</dbReference>